<organism evidence="1 2">
    <name type="scientific">Streptococcus suis</name>
    <dbReference type="NCBI Taxonomy" id="1307"/>
    <lineage>
        <taxon>Bacteria</taxon>
        <taxon>Bacillati</taxon>
        <taxon>Bacillota</taxon>
        <taxon>Bacilli</taxon>
        <taxon>Lactobacillales</taxon>
        <taxon>Streptococcaceae</taxon>
        <taxon>Streptococcus</taxon>
    </lineage>
</organism>
<proteinExistence type="predicted"/>
<evidence type="ECO:0000313" key="1">
    <source>
        <dbReference type="EMBL" id="RRR41765.1"/>
    </source>
</evidence>
<dbReference type="AlphaFoldDB" id="A0A3R8R5B9"/>
<dbReference type="EMBL" id="RSDG01000129">
    <property type="protein sequence ID" value="RRR41765.1"/>
    <property type="molecule type" value="Genomic_DNA"/>
</dbReference>
<sequence>MVVQTDFEIFELDNQEAINEFHRKYYGGTSFNLTIKDIQTLMRGKSIGWTDANLEYSHVISLDDEAKMYLTNMVMESGNGD</sequence>
<dbReference type="RefSeq" id="WP_125184351.1">
    <property type="nucleotide sequence ID" value="NZ_JAIMEV010000038.1"/>
</dbReference>
<dbReference type="Proteomes" id="UP000273973">
    <property type="component" value="Unassembled WGS sequence"/>
</dbReference>
<accession>A0A3R8R5B9</accession>
<protein>
    <submittedName>
        <fullName evidence="1">Uncharacterized protein</fullName>
    </submittedName>
</protein>
<evidence type="ECO:0000313" key="2">
    <source>
        <dbReference type="Proteomes" id="UP000273973"/>
    </source>
</evidence>
<reference evidence="1 2" key="2">
    <citation type="submission" date="2018-12" db="EMBL/GenBank/DDBJ databases">
        <title>Whole-genome sequences of fifteen clinical Streptococcus suis strains isolated from pigs between 2006 and 2018.</title>
        <authorList>
            <person name="Stevens M.J.A."/>
            <person name="Cernela N."/>
            <person name="Spoerry Serrano N."/>
            <person name="Schmitt S."/>
            <person name="Schrenzel J."/>
            <person name="Stephan R."/>
        </authorList>
    </citation>
    <scope>NUCLEOTIDE SEQUENCE [LARGE SCALE GENOMIC DNA]</scope>
    <source>
        <strain evidence="1 2">SS1014</strain>
    </source>
</reference>
<gene>
    <name evidence="1" type="ORF">EJA00_11300</name>
</gene>
<reference evidence="1 2" key="1">
    <citation type="submission" date="2018-11" db="EMBL/GenBank/DDBJ databases">
        <authorList>
            <person name="Stevens M.J."/>
            <person name="Cernela N."/>
            <person name="Spoerry Serrano N."/>
            <person name="Schmitt S."/>
            <person name="Schrenzel J."/>
            <person name="Stephan R."/>
        </authorList>
    </citation>
    <scope>NUCLEOTIDE SEQUENCE [LARGE SCALE GENOMIC DNA]</scope>
    <source>
        <strain evidence="1 2">SS1014</strain>
    </source>
</reference>
<name>A0A3R8R5B9_STRSU</name>
<comment type="caution">
    <text evidence="1">The sequence shown here is derived from an EMBL/GenBank/DDBJ whole genome shotgun (WGS) entry which is preliminary data.</text>
</comment>